<dbReference type="SUPFAM" id="SSF47413">
    <property type="entry name" value="lambda repressor-like DNA-binding domains"/>
    <property type="match status" value="1"/>
</dbReference>
<evidence type="ECO:0000313" key="3">
    <source>
        <dbReference type="Proteomes" id="UP000319483"/>
    </source>
</evidence>
<dbReference type="Gene3D" id="1.10.260.40">
    <property type="entry name" value="lambda repressor-like DNA-binding domains"/>
    <property type="match status" value="1"/>
</dbReference>
<dbReference type="RefSeq" id="WP_065738408.1">
    <property type="nucleotide sequence ID" value="NZ_CAMLFG010000007.1"/>
</dbReference>
<dbReference type="GO" id="GO:0003677">
    <property type="term" value="F:DNA binding"/>
    <property type="evidence" value="ECO:0007669"/>
    <property type="project" value="InterPro"/>
</dbReference>
<dbReference type="PROSITE" id="PS50943">
    <property type="entry name" value="HTH_CROC1"/>
    <property type="match status" value="1"/>
</dbReference>
<gene>
    <name evidence="2" type="ORF">FPQ15_13175</name>
</gene>
<evidence type="ECO:0000259" key="1">
    <source>
        <dbReference type="PROSITE" id="PS50943"/>
    </source>
</evidence>
<sequence>MNEINDMIKLLCRRIKMARIEKNLSQQELADKSQIGIATIKRIEQGESITLQTLISVLKGLGELDQLNNLLAYNEVIHKTSADQPKRKRKKRTTNKEKVDVLVENDFLRSKVNTMRWKY</sequence>
<comment type="caution">
    <text evidence="2">The sequence shown here is derived from an EMBL/GenBank/DDBJ whole genome shotgun (WGS) entry which is preliminary data.</text>
</comment>
<dbReference type="InterPro" id="IPR001387">
    <property type="entry name" value="Cro/C1-type_HTH"/>
</dbReference>
<evidence type="ECO:0000313" key="2">
    <source>
        <dbReference type="EMBL" id="TSJ92915.1"/>
    </source>
</evidence>
<proteinExistence type="predicted"/>
<dbReference type="Proteomes" id="UP000319483">
    <property type="component" value="Unassembled WGS sequence"/>
</dbReference>
<dbReference type="Pfam" id="PF01381">
    <property type="entry name" value="HTH_3"/>
    <property type="match status" value="1"/>
</dbReference>
<organism evidence="2 3">
    <name type="scientific">Gilliamella apicola</name>
    <dbReference type="NCBI Taxonomy" id="1196095"/>
    <lineage>
        <taxon>Bacteria</taxon>
        <taxon>Pseudomonadati</taxon>
        <taxon>Pseudomonadota</taxon>
        <taxon>Gammaproteobacteria</taxon>
        <taxon>Orbales</taxon>
        <taxon>Orbaceae</taxon>
        <taxon>Gilliamella</taxon>
    </lineage>
</organism>
<feature type="domain" description="HTH cro/C1-type" evidence="1">
    <location>
        <begin position="15"/>
        <end position="67"/>
    </location>
</feature>
<dbReference type="EMBL" id="VMHM01000020">
    <property type="protein sequence ID" value="TSJ92915.1"/>
    <property type="molecule type" value="Genomic_DNA"/>
</dbReference>
<accession>A0A1B9JKQ5</accession>
<protein>
    <submittedName>
        <fullName evidence="2">Helix-turn-helix transcriptional regulator</fullName>
    </submittedName>
</protein>
<dbReference type="CDD" id="cd00093">
    <property type="entry name" value="HTH_XRE"/>
    <property type="match status" value="1"/>
</dbReference>
<name>A0A1B9JKQ5_9GAMM</name>
<dbReference type="AlphaFoldDB" id="A0A1B9JKQ5"/>
<dbReference type="OrthoDB" id="7061213at2"/>
<dbReference type="InterPro" id="IPR010982">
    <property type="entry name" value="Lambda_DNA-bd_dom_sf"/>
</dbReference>
<reference evidence="2 3" key="1">
    <citation type="submission" date="2019-07" db="EMBL/GenBank/DDBJ databases">
        <title>Gilliamella genomes.</title>
        <authorList>
            <person name="Zheng H."/>
        </authorList>
    </citation>
    <scope>NUCLEOTIDE SEQUENCE [LARGE SCALE GENOMIC DNA]</scope>
    <source>
        <strain evidence="2 3">W8127</strain>
    </source>
</reference>
<dbReference type="SMART" id="SM00530">
    <property type="entry name" value="HTH_XRE"/>
    <property type="match status" value="1"/>
</dbReference>